<evidence type="ECO:0000256" key="1">
    <source>
        <dbReference type="SAM" id="Phobius"/>
    </source>
</evidence>
<dbReference type="Gramene" id="RZC75366">
    <property type="protein sequence ID" value="RZC75366"/>
    <property type="gene ID" value="C5167_050841"/>
</dbReference>
<organism evidence="2 3">
    <name type="scientific">Papaver somniferum</name>
    <name type="common">Opium poppy</name>
    <dbReference type="NCBI Taxonomy" id="3469"/>
    <lineage>
        <taxon>Eukaryota</taxon>
        <taxon>Viridiplantae</taxon>
        <taxon>Streptophyta</taxon>
        <taxon>Embryophyta</taxon>
        <taxon>Tracheophyta</taxon>
        <taxon>Spermatophyta</taxon>
        <taxon>Magnoliopsida</taxon>
        <taxon>Ranunculales</taxon>
        <taxon>Papaveraceae</taxon>
        <taxon>Papaveroideae</taxon>
        <taxon>Papaver</taxon>
    </lineage>
</organism>
<keyword evidence="3" id="KW-1185">Reference proteome</keyword>
<proteinExistence type="predicted"/>
<evidence type="ECO:0000313" key="3">
    <source>
        <dbReference type="Proteomes" id="UP000316621"/>
    </source>
</evidence>
<accession>A0A4Y7KR92</accession>
<evidence type="ECO:0000313" key="2">
    <source>
        <dbReference type="EMBL" id="RZC75366.1"/>
    </source>
</evidence>
<dbReference type="EMBL" id="CM010722">
    <property type="protein sequence ID" value="RZC75366.1"/>
    <property type="molecule type" value="Genomic_DNA"/>
</dbReference>
<feature type="transmembrane region" description="Helical" evidence="1">
    <location>
        <begin position="17"/>
        <end position="42"/>
    </location>
</feature>
<keyword evidence="1" id="KW-0812">Transmembrane</keyword>
<keyword evidence="1" id="KW-0472">Membrane</keyword>
<gene>
    <name evidence="2" type="ORF">C5167_050841</name>
</gene>
<dbReference type="Proteomes" id="UP000316621">
    <property type="component" value="Chromosome 8"/>
</dbReference>
<name>A0A4Y7KR92_PAPSO</name>
<dbReference type="AlphaFoldDB" id="A0A4Y7KR92"/>
<protein>
    <submittedName>
        <fullName evidence="2">Uncharacterized protein</fullName>
    </submittedName>
</protein>
<sequence>MHDAHAALVWTVRHPSLGYMMIIEAFLDSFLSLLEMLVWSLLREI</sequence>
<keyword evidence="1" id="KW-1133">Transmembrane helix</keyword>
<reference evidence="2 3" key="1">
    <citation type="journal article" date="2018" name="Science">
        <title>The opium poppy genome and morphinan production.</title>
        <authorList>
            <person name="Guo L."/>
            <person name="Winzer T."/>
            <person name="Yang X."/>
            <person name="Li Y."/>
            <person name="Ning Z."/>
            <person name="He Z."/>
            <person name="Teodor R."/>
            <person name="Lu Y."/>
            <person name="Bowser T.A."/>
            <person name="Graham I.A."/>
            <person name="Ye K."/>
        </authorList>
    </citation>
    <scope>NUCLEOTIDE SEQUENCE [LARGE SCALE GENOMIC DNA]</scope>
    <source>
        <strain evidence="3">cv. HN1</strain>
        <tissue evidence="2">Leaves</tissue>
    </source>
</reference>